<dbReference type="OrthoDB" id="5281164at2759"/>
<proteinExistence type="predicted"/>
<accession>A0A6A5YF56</accession>
<dbReference type="EMBL" id="ML977384">
    <property type="protein sequence ID" value="KAF2105334.1"/>
    <property type="molecule type" value="Genomic_DNA"/>
</dbReference>
<evidence type="ECO:0008006" key="3">
    <source>
        <dbReference type="Google" id="ProtNLM"/>
    </source>
</evidence>
<keyword evidence="2" id="KW-1185">Reference proteome</keyword>
<evidence type="ECO:0000313" key="2">
    <source>
        <dbReference type="Proteomes" id="UP000799770"/>
    </source>
</evidence>
<feature type="non-terminal residue" evidence="1">
    <location>
        <position position="1"/>
    </location>
</feature>
<name>A0A6A5YF56_9PLEO</name>
<reference evidence="1" key="1">
    <citation type="journal article" date="2020" name="Stud. Mycol.">
        <title>101 Dothideomycetes genomes: a test case for predicting lifestyles and emergence of pathogens.</title>
        <authorList>
            <person name="Haridas S."/>
            <person name="Albert R."/>
            <person name="Binder M."/>
            <person name="Bloem J."/>
            <person name="Labutti K."/>
            <person name="Salamov A."/>
            <person name="Andreopoulos B."/>
            <person name="Baker S."/>
            <person name="Barry K."/>
            <person name="Bills G."/>
            <person name="Bluhm B."/>
            <person name="Cannon C."/>
            <person name="Castanera R."/>
            <person name="Culley D."/>
            <person name="Daum C."/>
            <person name="Ezra D."/>
            <person name="Gonzalez J."/>
            <person name="Henrissat B."/>
            <person name="Kuo A."/>
            <person name="Liang C."/>
            <person name="Lipzen A."/>
            <person name="Lutzoni F."/>
            <person name="Magnuson J."/>
            <person name="Mondo S."/>
            <person name="Nolan M."/>
            <person name="Ohm R."/>
            <person name="Pangilinan J."/>
            <person name="Park H.-J."/>
            <person name="Ramirez L."/>
            <person name="Alfaro M."/>
            <person name="Sun H."/>
            <person name="Tritt A."/>
            <person name="Yoshinaga Y."/>
            <person name="Zwiers L.-H."/>
            <person name="Turgeon B."/>
            <person name="Goodwin S."/>
            <person name="Spatafora J."/>
            <person name="Crous P."/>
            <person name="Grigoriev I."/>
        </authorList>
    </citation>
    <scope>NUCLEOTIDE SEQUENCE</scope>
    <source>
        <strain evidence="1">CBS 627.86</strain>
    </source>
</reference>
<evidence type="ECO:0000313" key="1">
    <source>
        <dbReference type="EMBL" id="KAF2105334.1"/>
    </source>
</evidence>
<dbReference type="AlphaFoldDB" id="A0A6A5YF56"/>
<organism evidence="1 2">
    <name type="scientific">Lophiotrema nucula</name>
    <dbReference type="NCBI Taxonomy" id="690887"/>
    <lineage>
        <taxon>Eukaryota</taxon>
        <taxon>Fungi</taxon>
        <taxon>Dikarya</taxon>
        <taxon>Ascomycota</taxon>
        <taxon>Pezizomycotina</taxon>
        <taxon>Dothideomycetes</taxon>
        <taxon>Pleosporomycetidae</taxon>
        <taxon>Pleosporales</taxon>
        <taxon>Lophiotremataceae</taxon>
        <taxon>Lophiotrema</taxon>
    </lineage>
</organism>
<dbReference type="Proteomes" id="UP000799770">
    <property type="component" value="Unassembled WGS sequence"/>
</dbReference>
<protein>
    <recommendedName>
        <fullName evidence="3">F-box domain-containing protein</fullName>
    </recommendedName>
</protein>
<gene>
    <name evidence="1" type="ORF">BDV96DRAFT_509545</name>
</gene>
<sequence length="160" mass="17849">PPFLRLPVEFHKDILDLIITHSPESLLTLRLTNRYFYTLIQPPAHTLLLAVEQTPFARTRALYTCRYCVGLRPHFSFADAMLRGRTGLNGKESQKQFCADWGLKSVPGQTRYSPGTEVVVNGVRKVWCKACFGKREGEQAVGCTGVCKGCHKKGCCGCRG</sequence>